<sequence length="451" mass="50423">MPSPPPPAKLDGTNVKQPKSALSVPFVKVEVAANNEVNYWTARRCILRAESTGDEVSAGGVRDSRVQMSVDVMAKIDKVEVAANNEVNYSTARRCILRAESTGYEVSAGGVRDSRFKMSVDVMAKIEEYLDEDCCHTCQQMADRLRNDLGVLVSKPSVHRVLQGMIYSVTKLKIEKVTMNNTKWLTAFVMTLGFWLSSVHRALQGMIYSVKKLKIEKVTMNNITNKAKRKEFVEALNKHVKNGDMIIYQDETNFNMYLSRGEGWARVGERAAVALPPSQGTNSRVQGGVSPEAGIVLMRTHEGSIRKEENAKFVADLFVAAQGTDEYHELDSSNKVVVVTDNAPAHSQVEALVRDMLVADGIVNGSKLVLLRLAPYSPMLNRIEGCWNVLKTRMKRFVAERKEELLRIRHIYCAIMKEAVAIAKPAIERRMVSRMERHCLVPATLPNTERI</sequence>
<feature type="domain" description="Tc1-like transposase DDE" evidence="1">
    <location>
        <begin position="246"/>
        <end position="402"/>
    </location>
</feature>
<evidence type="ECO:0000313" key="3">
    <source>
        <dbReference type="Proteomes" id="UP000198211"/>
    </source>
</evidence>
<comment type="caution">
    <text evidence="2">The sequence shown here is derived from an EMBL/GenBank/DDBJ whole genome shotgun (WGS) entry which is preliminary data.</text>
</comment>
<evidence type="ECO:0000259" key="1">
    <source>
        <dbReference type="Pfam" id="PF13358"/>
    </source>
</evidence>
<dbReference type="InterPro" id="IPR038717">
    <property type="entry name" value="Tc1-like_DDE_dom"/>
</dbReference>
<dbReference type="InterPro" id="IPR009057">
    <property type="entry name" value="Homeodomain-like_sf"/>
</dbReference>
<dbReference type="GO" id="GO:0003676">
    <property type="term" value="F:nucleic acid binding"/>
    <property type="evidence" value="ECO:0007669"/>
    <property type="project" value="InterPro"/>
</dbReference>
<dbReference type="OrthoDB" id="119805at2759"/>
<keyword evidence="3" id="KW-1185">Reference proteome</keyword>
<organism evidence="2 3">
    <name type="scientific">Phytophthora megakarya</name>
    <dbReference type="NCBI Taxonomy" id="4795"/>
    <lineage>
        <taxon>Eukaryota</taxon>
        <taxon>Sar</taxon>
        <taxon>Stramenopiles</taxon>
        <taxon>Oomycota</taxon>
        <taxon>Peronosporomycetes</taxon>
        <taxon>Peronosporales</taxon>
        <taxon>Peronosporaceae</taxon>
        <taxon>Phytophthora</taxon>
    </lineage>
</organism>
<proteinExistence type="predicted"/>
<gene>
    <name evidence="2" type="ORF">PHMEG_00016557</name>
</gene>
<name>A0A225VZM1_9STRA</name>
<dbReference type="SUPFAM" id="SSF46689">
    <property type="entry name" value="Homeodomain-like"/>
    <property type="match status" value="1"/>
</dbReference>
<dbReference type="AlphaFoldDB" id="A0A225VZM1"/>
<dbReference type="InterPro" id="IPR036397">
    <property type="entry name" value="RNaseH_sf"/>
</dbReference>
<dbReference type="Gene3D" id="3.30.420.10">
    <property type="entry name" value="Ribonuclease H-like superfamily/Ribonuclease H"/>
    <property type="match status" value="1"/>
</dbReference>
<dbReference type="PANTHER" id="PTHR46564">
    <property type="entry name" value="TRANSPOSASE"/>
    <property type="match status" value="1"/>
</dbReference>
<dbReference type="Pfam" id="PF13358">
    <property type="entry name" value="DDE_3"/>
    <property type="match status" value="1"/>
</dbReference>
<dbReference type="PANTHER" id="PTHR46564:SF1">
    <property type="entry name" value="TRANSPOSASE"/>
    <property type="match status" value="1"/>
</dbReference>
<accession>A0A225VZM1</accession>
<evidence type="ECO:0000313" key="2">
    <source>
        <dbReference type="EMBL" id="OWZ10574.1"/>
    </source>
</evidence>
<dbReference type="Proteomes" id="UP000198211">
    <property type="component" value="Unassembled WGS sequence"/>
</dbReference>
<protein>
    <submittedName>
        <fullName evidence="2">Transposase</fullName>
    </submittedName>
</protein>
<reference evidence="3" key="1">
    <citation type="submission" date="2017-03" db="EMBL/GenBank/DDBJ databases">
        <title>Phytopthora megakarya and P. palmivora, two closely related causual agents of cacao black pod achieved similar genome size and gene model numbers by different mechanisms.</title>
        <authorList>
            <person name="Ali S."/>
            <person name="Shao J."/>
            <person name="Larry D.J."/>
            <person name="Kronmiller B."/>
            <person name="Shen D."/>
            <person name="Strem M.D."/>
            <person name="Melnick R.L."/>
            <person name="Guiltinan M.J."/>
            <person name="Tyler B.M."/>
            <person name="Meinhardt L.W."/>
            <person name="Bailey B.A."/>
        </authorList>
    </citation>
    <scope>NUCLEOTIDE SEQUENCE [LARGE SCALE GENOMIC DNA]</scope>
    <source>
        <strain evidence="3">zdho120</strain>
    </source>
</reference>
<dbReference type="EMBL" id="NBNE01002404">
    <property type="protein sequence ID" value="OWZ10574.1"/>
    <property type="molecule type" value="Genomic_DNA"/>
</dbReference>